<evidence type="ECO:0000256" key="1">
    <source>
        <dbReference type="ARBA" id="ARBA00004236"/>
    </source>
</evidence>
<evidence type="ECO:0000256" key="7">
    <source>
        <dbReference type="ARBA" id="ARBA00022676"/>
    </source>
</evidence>
<evidence type="ECO:0000313" key="21">
    <source>
        <dbReference type="Proteomes" id="UP000317371"/>
    </source>
</evidence>
<dbReference type="EMBL" id="VIGC01000007">
    <property type="protein sequence ID" value="TQE96586.1"/>
    <property type="molecule type" value="Genomic_DNA"/>
</dbReference>
<keyword evidence="11" id="KW-0573">Peptidoglycan synthesis</keyword>
<sequence>MKWRCDFHPGEEDRQGQADVPATRRRILWRFLSWLLVAGLLAACSGTNSLLPRTSIIGSRAAADPLAAAETYLRQYQPGPLPRVFQTTRIYDRHGNLIGETFDEGRRIWVGLNRISPYLIQATIATEDASFYVNPGIDPARIAGAAIQNLQEGEIVSGASTITMQLARNLFLGPEQRYDQSVDRKVLEAGLAQELTELYTKDEILEMYLNLLNYGQLAYGPEAAAQVYFGKSAADLTLAEATLLAGIPQQPANLNPYQNFDGAKNRQRTVLDLMVRHGYLSPAEADQVYAEPIHLAGDPGLAPNRAPHFVQYVLEELDARFGPGFARRAGFNVYTSLDLEMQELAQQIVAEKVAALAPQYDLSNGALVALKPGSAEILAMVGSADFYNEAIAGQVNVTISLRQPGSAIKPLLYAAALEENLISPASVLWDVPVTYTVGLPTALAGSGAFAVTDPIYRPRNYDNRFHGPVTARMALANSYNVPTVKLLDRLGVPNLLEWARAMGVHSLNRDSSWYGLSLTLGGGEVTLLDLTTAFHTLANGGFYQPPQAILTVTDSRGRVVEDLAPPAPQPVLSPATAFLVTDILSDNAARTPMFGANSPLRLSRPAAAKTGTTSDWRDNWTVGYTRYLVAGVWAGNSDGRPMRNASGITGAAPIWHEFMEAVLARPELWDTLEAPPDPAAWTFQPPPDVVQLPDCPPGMACRQGGEYFSRAWLELVGEEGPLADSVERVPAAPIYVQQGGETRLAAFCRLEGALERTLLRMPGTLPGQDAEDGSGWLAVEGQEGSGAASMRQEQLQVVAWALRQGAPVNLGPCDRLQELVPAALALDRETEDAGMRVLVDLAGATEADPGAPDLATAVELAAIGQLAGGASPGGPYNLVGPVVHNWACPGQYVMGQVVDANGAPVAGVRIRMEDPWGNIAETTSKSGPGDYGQFDFPIYGAGPQDLILTVLDAAGNPVSPPIVIPHKKDAESDTPCHHVVLRGG</sequence>
<evidence type="ECO:0000256" key="4">
    <source>
        <dbReference type="ARBA" id="ARBA00022475"/>
    </source>
</evidence>
<feature type="domain" description="Penicillin-binding protein transpeptidase" evidence="18">
    <location>
        <begin position="365"/>
        <end position="627"/>
    </location>
</feature>
<evidence type="ECO:0000256" key="14">
    <source>
        <dbReference type="ARBA" id="ARBA00023316"/>
    </source>
</evidence>
<reference evidence="20 21" key="1">
    <citation type="submission" date="2019-06" db="EMBL/GenBank/DDBJ databases">
        <title>Genome sequence of Litorilinea aerophila BAA-2444.</title>
        <authorList>
            <person name="Maclea K.S."/>
            <person name="Maurais E.G."/>
            <person name="Iannazzi L.C."/>
        </authorList>
    </citation>
    <scope>NUCLEOTIDE SEQUENCE [LARGE SCALE GENOMIC DNA]</scope>
    <source>
        <strain evidence="20 21">ATCC BAA-2444</strain>
    </source>
</reference>
<evidence type="ECO:0000256" key="16">
    <source>
        <dbReference type="ARBA" id="ARBA00049902"/>
    </source>
</evidence>
<evidence type="ECO:0000256" key="15">
    <source>
        <dbReference type="ARBA" id="ARBA00034000"/>
    </source>
</evidence>
<dbReference type="PANTHER" id="PTHR32282">
    <property type="entry name" value="BINDING PROTEIN TRANSPEPTIDASE, PUTATIVE-RELATED"/>
    <property type="match status" value="1"/>
</dbReference>
<dbReference type="AlphaFoldDB" id="A0A540VII5"/>
<dbReference type="Pfam" id="PF00912">
    <property type="entry name" value="Transgly"/>
    <property type="match status" value="1"/>
</dbReference>
<evidence type="ECO:0000256" key="8">
    <source>
        <dbReference type="ARBA" id="ARBA00022679"/>
    </source>
</evidence>
<keyword evidence="13" id="KW-0511">Multifunctional enzyme</keyword>
<dbReference type="InterPro" id="IPR001264">
    <property type="entry name" value="Glyco_trans_51"/>
</dbReference>
<evidence type="ECO:0000256" key="3">
    <source>
        <dbReference type="ARBA" id="ARBA00007739"/>
    </source>
</evidence>
<accession>A0A540VII5</accession>
<keyword evidence="12 17" id="KW-0472">Membrane</keyword>
<comment type="subcellular location">
    <subcellularLocation>
        <location evidence="1">Cell membrane</location>
    </subcellularLocation>
</comment>
<proteinExistence type="inferred from homology"/>
<evidence type="ECO:0000259" key="19">
    <source>
        <dbReference type="Pfam" id="PF00912"/>
    </source>
</evidence>
<keyword evidence="17" id="KW-0812">Transmembrane</keyword>
<gene>
    <name evidence="20" type="ORF">FKZ61_06755</name>
</gene>
<dbReference type="InterPro" id="IPR036950">
    <property type="entry name" value="PBP_transglycosylase"/>
</dbReference>
<dbReference type="InterPro" id="IPR023346">
    <property type="entry name" value="Lysozyme-like_dom_sf"/>
</dbReference>
<organism evidence="20 21">
    <name type="scientific">Litorilinea aerophila</name>
    <dbReference type="NCBI Taxonomy" id="1204385"/>
    <lineage>
        <taxon>Bacteria</taxon>
        <taxon>Bacillati</taxon>
        <taxon>Chloroflexota</taxon>
        <taxon>Caldilineae</taxon>
        <taxon>Caldilineales</taxon>
        <taxon>Caldilineaceae</taxon>
        <taxon>Litorilinea</taxon>
    </lineage>
</organism>
<evidence type="ECO:0000256" key="2">
    <source>
        <dbReference type="ARBA" id="ARBA00007090"/>
    </source>
</evidence>
<keyword evidence="6" id="KW-0645">Protease</keyword>
<evidence type="ECO:0000256" key="6">
    <source>
        <dbReference type="ARBA" id="ARBA00022670"/>
    </source>
</evidence>
<dbReference type="FunFam" id="1.10.3810.10:FF:000001">
    <property type="entry name" value="Penicillin-binding protein 1A"/>
    <property type="match status" value="1"/>
</dbReference>
<evidence type="ECO:0000256" key="11">
    <source>
        <dbReference type="ARBA" id="ARBA00022984"/>
    </source>
</evidence>
<dbReference type="InterPro" id="IPR050396">
    <property type="entry name" value="Glycosyltr_51/Transpeptidase"/>
</dbReference>
<name>A0A540VII5_9CHLR</name>
<feature type="domain" description="Glycosyl transferase family 51" evidence="19">
    <location>
        <begin position="95"/>
        <end position="274"/>
    </location>
</feature>
<keyword evidence="8" id="KW-0808">Transferase</keyword>
<keyword evidence="7" id="KW-0328">Glycosyltransferase</keyword>
<dbReference type="GO" id="GO:0009252">
    <property type="term" value="P:peptidoglycan biosynthetic process"/>
    <property type="evidence" value="ECO:0007669"/>
    <property type="project" value="UniProtKB-KW"/>
</dbReference>
<comment type="catalytic activity">
    <reaction evidence="15">
        <text>Preferential cleavage: (Ac)2-L-Lys-D-Ala-|-D-Ala. Also transpeptidation of peptidyl-alanyl moieties that are N-acyl substituents of D-alanine.</text>
        <dbReference type="EC" id="3.4.16.4"/>
    </reaction>
</comment>
<keyword evidence="14" id="KW-0961">Cell wall biogenesis/degradation</keyword>
<keyword evidence="10" id="KW-0133">Cell shape</keyword>
<evidence type="ECO:0000256" key="9">
    <source>
        <dbReference type="ARBA" id="ARBA00022801"/>
    </source>
</evidence>
<dbReference type="GO" id="GO:0009002">
    <property type="term" value="F:serine-type D-Ala-D-Ala carboxypeptidase activity"/>
    <property type="evidence" value="ECO:0007669"/>
    <property type="project" value="UniProtKB-EC"/>
</dbReference>
<keyword evidence="9" id="KW-0378">Hydrolase</keyword>
<dbReference type="PANTHER" id="PTHR32282:SF11">
    <property type="entry name" value="PENICILLIN-BINDING PROTEIN 1B"/>
    <property type="match status" value="1"/>
</dbReference>
<evidence type="ECO:0000256" key="5">
    <source>
        <dbReference type="ARBA" id="ARBA00022645"/>
    </source>
</evidence>
<evidence type="ECO:0000259" key="18">
    <source>
        <dbReference type="Pfam" id="PF00905"/>
    </source>
</evidence>
<dbReference type="InParanoid" id="A0A540VII5"/>
<dbReference type="GO" id="GO:0071555">
    <property type="term" value="P:cell wall organization"/>
    <property type="evidence" value="ECO:0007669"/>
    <property type="project" value="UniProtKB-KW"/>
</dbReference>
<comment type="catalytic activity">
    <reaction evidence="16">
        <text>[GlcNAc-(1-&gt;4)-Mur2Ac(oyl-L-Ala-gamma-D-Glu-L-Lys-D-Ala-D-Ala)](n)-di-trans,octa-cis-undecaprenyl diphosphate + beta-D-GlcNAc-(1-&gt;4)-Mur2Ac(oyl-L-Ala-gamma-D-Glu-L-Lys-D-Ala-D-Ala)-di-trans,octa-cis-undecaprenyl diphosphate = [GlcNAc-(1-&gt;4)-Mur2Ac(oyl-L-Ala-gamma-D-Glu-L-Lys-D-Ala-D-Ala)](n+1)-di-trans,octa-cis-undecaprenyl diphosphate + di-trans,octa-cis-undecaprenyl diphosphate + H(+)</text>
        <dbReference type="Rhea" id="RHEA:23708"/>
        <dbReference type="Rhea" id="RHEA-COMP:9602"/>
        <dbReference type="Rhea" id="RHEA-COMP:9603"/>
        <dbReference type="ChEBI" id="CHEBI:15378"/>
        <dbReference type="ChEBI" id="CHEBI:58405"/>
        <dbReference type="ChEBI" id="CHEBI:60033"/>
        <dbReference type="ChEBI" id="CHEBI:78435"/>
        <dbReference type="EC" id="2.4.99.28"/>
    </reaction>
</comment>
<dbReference type="GO" id="GO:0006508">
    <property type="term" value="P:proteolysis"/>
    <property type="evidence" value="ECO:0007669"/>
    <property type="project" value="UniProtKB-KW"/>
</dbReference>
<comment type="similarity">
    <text evidence="2">In the C-terminal section; belongs to the transpeptidase family.</text>
</comment>
<evidence type="ECO:0000256" key="17">
    <source>
        <dbReference type="SAM" id="Phobius"/>
    </source>
</evidence>
<dbReference type="Proteomes" id="UP000317371">
    <property type="component" value="Unassembled WGS sequence"/>
</dbReference>
<dbReference type="InterPro" id="IPR001460">
    <property type="entry name" value="PCN-bd_Tpept"/>
</dbReference>
<dbReference type="InterPro" id="IPR012338">
    <property type="entry name" value="Beta-lactam/transpept-like"/>
</dbReference>
<evidence type="ECO:0000256" key="12">
    <source>
        <dbReference type="ARBA" id="ARBA00023136"/>
    </source>
</evidence>
<keyword evidence="5" id="KW-0121">Carboxypeptidase</keyword>
<protein>
    <submittedName>
        <fullName evidence="20">Uncharacterized protein</fullName>
    </submittedName>
</protein>
<dbReference type="FunCoup" id="A0A540VII5">
    <property type="interactions" value="271"/>
</dbReference>
<dbReference type="Pfam" id="PF00905">
    <property type="entry name" value="Transpeptidase"/>
    <property type="match status" value="1"/>
</dbReference>
<evidence type="ECO:0000313" key="20">
    <source>
        <dbReference type="EMBL" id="TQE96586.1"/>
    </source>
</evidence>
<dbReference type="GO" id="GO:0005886">
    <property type="term" value="C:plasma membrane"/>
    <property type="evidence" value="ECO:0007669"/>
    <property type="project" value="UniProtKB-SubCell"/>
</dbReference>
<dbReference type="Gene3D" id="1.10.3810.10">
    <property type="entry name" value="Biosynthetic peptidoglycan transglycosylase-like"/>
    <property type="match status" value="1"/>
</dbReference>
<dbReference type="SUPFAM" id="SSF53955">
    <property type="entry name" value="Lysozyme-like"/>
    <property type="match status" value="1"/>
</dbReference>
<evidence type="ECO:0000256" key="10">
    <source>
        <dbReference type="ARBA" id="ARBA00022960"/>
    </source>
</evidence>
<comment type="caution">
    <text evidence="20">The sequence shown here is derived from an EMBL/GenBank/DDBJ whole genome shotgun (WGS) entry which is preliminary data.</text>
</comment>
<keyword evidence="21" id="KW-1185">Reference proteome</keyword>
<dbReference type="SUPFAM" id="SSF56601">
    <property type="entry name" value="beta-lactamase/transpeptidase-like"/>
    <property type="match status" value="1"/>
</dbReference>
<feature type="transmembrane region" description="Helical" evidence="17">
    <location>
        <begin position="31"/>
        <end position="51"/>
    </location>
</feature>
<dbReference type="GO" id="GO:0030288">
    <property type="term" value="C:outer membrane-bounded periplasmic space"/>
    <property type="evidence" value="ECO:0007669"/>
    <property type="project" value="TreeGrafter"/>
</dbReference>
<dbReference type="GO" id="GO:0008658">
    <property type="term" value="F:penicillin binding"/>
    <property type="evidence" value="ECO:0007669"/>
    <property type="project" value="InterPro"/>
</dbReference>
<dbReference type="RefSeq" id="WP_141609328.1">
    <property type="nucleotide sequence ID" value="NZ_VIGC02000007.1"/>
</dbReference>
<keyword evidence="17" id="KW-1133">Transmembrane helix</keyword>
<dbReference type="OrthoDB" id="9766909at2"/>
<comment type="similarity">
    <text evidence="3">In the N-terminal section; belongs to the glycosyltransferase 51 family.</text>
</comment>
<evidence type="ECO:0000256" key="13">
    <source>
        <dbReference type="ARBA" id="ARBA00023268"/>
    </source>
</evidence>
<dbReference type="GO" id="GO:0008360">
    <property type="term" value="P:regulation of cell shape"/>
    <property type="evidence" value="ECO:0007669"/>
    <property type="project" value="UniProtKB-KW"/>
</dbReference>
<dbReference type="GO" id="GO:0008955">
    <property type="term" value="F:peptidoglycan glycosyltransferase activity"/>
    <property type="evidence" value="ECO:0007669"/>
    <property type="project" value="UniProtKB-EC"/>
</dbReference>
<keyword evidence="4" id="KW-1003">Cell membrane</keyword>
<dbReference type="Gene3D" id="3.40.710.10">
    <property type="entry name" value="DD-peptidase/beta-lactamase superfamily"/>
    <property type="match status" value="1"/>
</dbReference>